<reference evidence="1 2" key="1">
    <citation type="submission" date="2018-11" db="EMBL/GenBank/DDBJ databases">
        <authorList>
            <consortium name="Pathogen Informatics"/>
        </authorList>
    </citation>
    <scope>NUCLEOTIDE SEQUENCE [LARGE SCALE GENOMIC DNA]</scope>
    <source>
        <strain evidence="1 2">Zambia</strain>
    </source>
</reference>
<proteinExistence type="predicted"/>
<dbReference type="AlphaFoldDB" id="A0A183N3W5"/>
<dbReference type="SUPFAM" id="SSF48726">
    <property type="entry name" value="Immunoglobulin"/>
    <property type="match status" value="1"/>
</dbReference>
<organism evidence="1 2">
    <name type="scientific">Schistosoma margrebowiei</name>
    <dbReference type="NCBI Taxonomy" id="48269"/>
    <lineage>
        <taxon>Eukaryota</taxon>
        <taxon>Metazoa</taxon>
        <taxon>Spiralia</taxon>
        <taxon>Lophotrochozoa</taxon>
        <taxon>Platyhelminthes</taxon>
        <taxon>Trematoda</taxon>
        <taxon>Digenea</taxon>
        <taxon>Strigeidida</taxon>
        <taxon>Schistosomatoidea</taxon>
        <taxon>Schistosomatidae</taxon>
        <taxon>Schistosoma</taxon>
    </lineage>
</organism>
<evidence type="ECO:0000313" key="2">
    <source>
        <dbReference type="Proteomes" id="UP000277204"/>
    </source>
</evidence>
<gene>
    <name evidence="1" type="ORF">SMRZ_LOCUS22990</name>
</gene>
<dbReference type="STRING" id="48269.A0A183N3W5"/>
<keyword evidence="2" id="KW-1185">Reference proteome</keyword>
<name>A0A183N3W5_9TREM</name>
<dbReference type="EMBL" id="UZAI01019452">
    <property type="protein sequence ID" value="VDP45434.1"/>
    <property type="molecule type" value="Genomic_DNA"/>
</dbReference>
<protein>
    <submittedName>
        <fullName evidence="1">Uncharacterized protein</fullName>
    </submittedName>
</protein>
<dbReference type="SMART" id="SM00409">
    <property type="entry name" value="IG"/>
    <property type="match status" value="1"/>
</dbReference>
<dbReference type="InterPro" id="IPR003599">
    <property type="entry name" value="Ig_sub"/>
</dbReference>
<dbReference type="InterPro" id="IPR013783">
    <property type="entry name" value="Ig-like_fold"/>
</dbReference>
<sequence length="902" mass="102003">MGQCLQCYCSGKTSSCRLSDEHYFWNITTEDSAGFGFNVWLGQRTDMGGLQRNEYTPDGNSRIERELDNFYVKYPLNNKGIIHFGINLIPPKPSSLTQNDVAIYKYIYGGKMSFRIDSIKLNPNELTQREASVVVELESPRYGRIWTLATYNLTTQRYEIEFHENWWPGGWRLGTPLTLYDTPMSLTRNQLLRFLITTTNIGIITSSGNSESLNDIKLTGLSIQISIPIKTNERQLFANEQGLIKAPVEICNCPNQSNLSNERELSPSCEGCTDLSKQTVIRLEPLGEDVQCGGCLGDNCKECSEGEYIYDIYSGKRFDSCQKAVTIDTKSRRIIVKLREPIHLICKATSYRGGLVTHEWITPNNEYASQPIISRQYLTKPNYYNTKENLTTYQSEALLQIKFAKPEDAGEYKCIAKGVGTEVKETFYVVVIDPNVASPPDVPEDDEINRKFPLPTPPILDPPVLTHGSTYLGSIINENGGSDADVKAQMGKARATYLQLNNIWKSKQLSVNQSIQMSIQFYCMERKPRELRNPSSSRYNRLLRIPEILDTHHTIWYSINGTLINGKTEIIDTARGAFTVQLSIPYETIKLGNDSIIGYFIGKDPIYTPQWTRMMKPIIIDTEADEITPDDIINPPAEITIPFMQPYTVQVRTKPGKEDISVNWKKIAPLPETIKEKKDDELKILDSDSTLPEGTSQDKTNLNIWAAAEQHEGIYEGTVLRDRDGVEVKRIQTIIRVQPMTSGSKTELGLAEAAEPIESEVDDIDEKEEEPPTWDFIVGGFTPDAKHCETPTWTIVDYQLNKTTDITNKVIRTSDENFRVNYPLTSGLYLRFQCKPIPMSNLTGEIKFNISSPDPRIILKPIYDNPDSTFPTRLVCMDLNPEYDSSVNLSSSSMSQEMISVS</sequence>
<accession>A0A183N3W5</accession>
<dbReference type="PROSITE" id="PS50835">
    <property type="entry name" value="IG_LIKE"/>
    <property type="match status" value="1"/>
</dbReference>
<dbReference type="Proteomes" id="UP000277204">
    <property type="component" value="Unassembled WGS sequence"/>
</dbReference>
<dbReference type="InterPro" id="IPR036179">
    <property type="entry name" value="Ig-like_dom_sf"/>
</dbReference>
<evidence type="ECO:0000313" key="1">
    <source>
        <dbReference type="EMBL" id="VDP45434.1"/>
    </source>
</evidence>
<dbReference type="InterPro" id="IPR007110">
    <property type="entry name" value="Ig-like_dom"/>
</dbReference>
<dbReference type="Gene3D" id="2.60.40.10">
    <property type="entry name" value="Immunoglobulins"/>
    <property type="match status" value="1"/>
</dbReference>